<evidence type="ECO:0000256" key="1">
    <source>
        <dbReference type="ARBA" id="ARBA00022729"/>
    </source>
</evidence>
<reference evidence="3 4" key="1">
    <citation type="submission" date="2016-01" db="EMBL/GenBank/DDBJ databases">
        <title>The draft genome sequence of Aquimarina sp. RZW4-3-2.</title>
        <authorList>
            <person name="Wang Y."/>
        </authorList>
    </citation>
    <scope>NUCLEOTIDE SEQUENCE [LARGE SCALE GENOMIC DNA]</scope>
    <source>
        <strain evidence="3 4">RZW4-3-2</strain>
    </source>
</reference>
<dbReference type="Proteomes" id="UP000076715">
    <property type="component" value="Unassembled WGS sequence"/>
</dbReference>
<evidence type="ECO:0000259" key="2">
    <source>
        <dbReference type="Pfam" id="PF18962"/>
    </source>
</evidence>
<accession>A0A162Z1F7</accession>
<dbReference type="InterPro" id="IPR026444">
    <property type="entry name" value="Secre_tail"/>
</dbReference>
<protein>
    <recommendedName>
        <fullName evidence="2">Secretion system C-terminal sorting domain-containing protein</fullName>
    </recommendedName>
</protein>
<evidence type="ECO:0000313" key="4">
    <source>
        <dbReference type="Proteomes" id="UP000076715"/>
    </source>
</evidence>
<dbReference type="InterPro" id="IPR013783">
    <property type="entry name" value="Ig-like_fold"/>
</dbReference>
<dbReference type="Pfam" id="PF18962">
    <property type="entry name" value="Por_Secre_tail"/>
    <property type="match status" value="1"/>
</dbReference>
<proteinExistence type="predicted"/>
<evidence type="ECO:0000313" key="3">
    <source>
        <dbReference type="EMBL" id="KZS39492.1"/>
    </source>
</evidence>
<gene>
    <name evidence="3" type="ORF">AWE51_25835</name>
</gene>
<comment type="caution">
    <text evidence="3">The sequence shown here is derived from an EMBL/GenBank/DDBJ whole genome shotgun (WGS) entry which is preliminary data.</text>
</comment>
<dbReference type="STRING" id="1642818.AWE51_25835"/>
<feature type="domain" description="Secretion system C-terminal sorting" evidence="2">
    <location>
        <begin position="242"/>
        <end position="302"/>
    </location>
</feature>
<dbReference type="Pfam" id="PF17957">
    <property type="entry name" value="Big_7"/>
    <property type="match status" value="1"/>
</dbReference>
<organism evidence="3 4">
    <name type="scientific">Aquimarina aggregata</name>
    <dbReference type="NCBI Taxonomy" id="1642818"/>
    <lineage>
        <taxon>Bacteria</taxon>
        <taxon>Pseudomonadati</taxon>
        <taxon>Bacteroidota</taxon>
        <taxon>Flavobacteriia</taxon>
        <taxon>Flavobacteriales</taxon>
        <taxon>Flavobacteriaceae</taxon>
        <taxon>Aquimarina</taxon>
    </lineage>
</organism>
<dbReference type="EMBL" id="LQRT01000033">
    <property type="protein sequence ID" value="KZS39492.1"/>
    <property type="molecule type" value="Genomic_DNA"/>
</dbReference>
<sequence length="313" mass="34303">MPTGNITVDEGYDLTAVVNASDSDGTVANVKLYINNDFVRQEVNAPYEWGHDTSPNPQEINGLGTGSYTFKAIVTDNDGATNQATFTLTVRGTDSGGGDICSFGAPINSGLSAMDKVTYSNVHVLGDNGPKLGNFRKFTINWVPGDNELYQFAINTNNGSPDWYIDFKGSMSFQLLNSNPEVTLRNTGFDGLDGSYWVARDGDNFVMVSKSKEYTIYFSNSGTTPNCNRSNPKIDISQIKAFPNPLLDSFLTVSGMSEELKTLQLISVEGRIVKEFTTDKETETIDVSELPTGSYFLIVKSVRFKESILVMKK</sequence>
<dbReference type="NCBIfam" id="TIGR04183">
    <property type="entry name" value="Por_Secre_tail"/>
    <property type="match status" value="1"/>
</dbReference>
<keyword evidence="1" id="KW-0732">Signal</keyword>
<dbReference type="AlphaFoldDB" id="A0A162Z1F7"/>
<keyword evidence="4" id="KW-1185">Reference proteome</keyword>
<name>A0A162Z1F7_9FLAO</name>
<dbReference type="Gene3D" id="2.60.40.10">
    <property type="entry name" value="Immunoglobulins"/>
    <property type="match status" value="1"/>
</dbReference>